<proteinExistence type="predicted"/>
<reference evidence="2 3" key="1">
    <citation type="submission" date="2015-03" db="EMBL/GenBank/DDBJ databases">
        <authorList>
            <person name="Krishnan R."/>
            <person name="Midha S."/>
            <person name="Patil P.B."/>
            <person name="Rameshkumar N."/>
        </authorList>
    </citation>
    <scope>NUCLEOTIDE SEQUENCE [LARGE SCALE GENOMIC DNA]</scope>
    <source>
        <strain evidence="2 3">L1E11</strain>
    </source>
</reference>
<evidence type="ECO:0008006" key="4">
    <source>
        <dbReference type="Google" id="ProtNLM"/>
    </source>
</evidence>
<dbReference type="EMBL" id="LAPT01000044">
    <property type="protein sequence ID" value="PXF31344.1"/>
    <property type="molecule type" value="Genomic_DNA"/>
</dbReference>
<feature type="region of interest" description="Disordered" evidence="1">
    <location>
        <begin position="66"/>
        <end position="91"/>
    </location>
</feature>
<accession>A0ABX5LXK2</accession>
<keyword evidence="3" id="KW-1185">Reference proteome</keyword>
<dbReference type="Pfam" id="PF07023">
    <property type="entry name" value="DUF1315"/>
    <property type="match status" value="1"/>
</dbReference>
<dbReference type="RefSeq" id="WP_110187262.1">
    <property type="nucleotide sequence ID" value="NZ_CP177354.1"/>
</dbReference>
<evidence type="ECO:0000256" key="1">
    <source>
        <dbReference type="SAM" id="MobiDB-lite"/>
    </source>
</evidence>
<gene>
    <name evidence="2" type="ORF">WH50_10480</name>
</gene>
<protein>
    <recommendedName>
        <fullName evidence="4">PA-phosphatase</fullName>
    </recommendedName>
</protein>
<sequence length="91" mass="10351">MDYESLVRSMTPEIYENLKRAVELGKWPNGQRLTEEQRSLCLEAIITWSEVNLPESERIGFIDRTRADGTQHGSDPLAALGKKDPSLIIKH</sequence>
<dbReference type="InterPro" id="IPR009749">
    <property type="entry name" value="DUF1315"/>
</dbReference>
<evidence type="ECO:0000313" key="3">
    <source>
        <dbReference type="Proteomes" id="UP000248090"/>
    </source>
</evidence>
<name>A0ABX5LXK2_9GAMM</name>
<organism evidence="2 3">
    <name type="scientific">Pokkaliibacter plantistimulans</name>
    <dbReference type="NCBI Taxonomy" id="1635171"/>
    <lineage>
        <taxon>Bacteria</taxon>
        <taxon>Pseudomonadati</taxon>
        <taxon>Pseudomonadota</taxon>
        <taxon>Gammaproteobacteria</taxon>
        <taxon>Oceanospirillales</taxon>
        <taxon>Balneatrichaceae</taxon>
        <taxon>Pokkaliibacter</taxon>
    </lineage>
</organism>
<dbReference type="Proteomes" id="UP000248090">
    <property type="component" value="Unassembled WGS sequence"/>
</dbReference>
<comment type="caution">
    <text evidence="2">The sequence shown here is derived from an EMBL/GenBank/DDBJ whole genome shotgun (WGS) entry which is preliminary data.</text>
</comment>
<evidence type="ECO:0000313" key="2">
    <source>
        <dbReference type="EMBL" id="PXF31344.1"/>
    </source>
</evidence>